<organism evidence="2 3">
    <name type="scientific">Blumeria hordei</name>
    <name type="common">Barley powdery mildew</name>
    <name type="synonym">Blumeria graminis f. sp. hordei</name>
    <dbReference type="NCBI Taxonomy" id="2867405"/>
    <lineage>
        <taxon>Eukaryota</taxon>
        <taxon>Fungi</taxon>
        <taxon>Dikarya</taxon>
        <taxon>Ascomycota</taxon>
        <taxon>Pezizomycotina</taxon>
        <taxon>Leotiomycetes</taxon>
        <taxon>Erysiphales</taxon>
        <taxon>Erysiphaceae</taxon>
        <taxon>Blumeria</taxon>
    </lineage>
</organism>
<dbReference type="VEuPathDB" id="FungiDB:BLGHR1_13057"/>
<dbReference type="AlphaFoldDB" id="A0A383URE5"/>
<sequence>MDSGTEDRKEKTQKSGPDDTLLMDTEPGGENTIYEGQQTRVAVMPSNRGQFGKCHQTVSKDSWYLGLAKPYSGRKSYFASTRETSDREEMLAEVTRFDEAISHGFGGETSGVLGKANQVEPLRKNDQSEIGGR</sequence>
<feature type="region of interest" description="Disordered" evidence="1">
    <location>
        <begin position="102"/>
        <end position="133"/>
    </location>
</feature>
<evidence type="ECO:0000313" key="3">
    <source>
        <dbReference type="Proteomes" id="UP000275772"/>
    </source>
</evidence>
<feature type="compositionally biased region" description="Basic and acidic residues" evidence="1">
    <location>
        <begin position="1"/>
        <end position="17"/>
    </location>
</feature>
<feature type="compositionally biased region" description="Basic and acidic residues" evidence="1">
    <location>
        <begin position="121"/>
        <end position="133"/>
    </location>
</feature>
<dbReference type="Proteomes" id="UP000275772">
    <property type="component" value="Unassembled WGS sequence"/>
</dbReference>
<name>A0A383URE5_BLUHO</name>
<reference evidence="2 3" key="1">
    <citation type="submission" date="2017-11" db="EMBL/GenBank/DDBJ databases">
        <authorList>
            <person name="Kracher B."/>
        </authorList>
    </citation>
    <scope>NUCLEOTIDE SEQUENCE [LARGE SCALE GENOMIC DNA]</scope>
    <source>
        <strain evidence="2 3">RACE1</strain>
    </source>
</reference>
<gene>
    <name evidence="2" type="ORF">BLGHR1_13057</name>
</gene>
<proteinExistence type="predicted"/>
<accession>A0A383URE5</accession>
<evidence type="ECO:0000313" key="2">
    <source>
        <dbReference type="EMBL" id="SZF02278.1"/>
    </source>
</evidence>
<dbReference type="EMBL" id="UNSH01000042">
    <property type="protein sequence ID" value="SZF02278.1"/>
    <property type="molecule type" value="Genomic_DNA"/>
</dbReference>
<feature type="region of interest" description="Disordered" evidence="1">
    <location>
        <begin position="1"/>
        <end position="32"/>
    </location>
</feature>
<evidence type="ECO:0000256" key="1">
    <source>
        <dbReference type="SAM" id="MobiDB-lite"/>
    </source>
</evidence>
<protein>
    <submittedName>
        <fullName evidence="2">Uncharacterized protein</fullName>
    </submittedName>
</protein>